<evidence type="ECO:0000256" key="14">
    <source>
        <dbReference type="ARBA" id="ARBA00049229"/>
    </source>
</evidence>
<protein>
    <recommendedName>
        <fullName evidence="18">Branched-chain-amino-acid aminotransferase</fullName>
        <ecNumber evidence="18">2.6.1.42</ecNumber>
    </recommendedName>
</protein>
<dbReference type="InterPro" id="IPR036038">
    <property type="entry name" value="Aminotransferase-like"/>
</dbReference>
<dbReference type="UniPathway" id="UPA00049">
    <property type="reaction ID" value="UER00062"/>
</dbReference>
<organism evidence="19 20">
    <name type="scientific">Rhodohalobacter mucosus</name>
    <dbReference type="NCBI Taxonomy" id="2079485"/>
    <lineage>
        <taxon>Bacteria</taxon>
        <taxon>Pseudomonadati</taxon>
        <taxon>Balneolota</taxon>
        <taxon>Balneolia</taxon>
        <taxon>Balneolales</taxon>
        <taxon>Balneolaceae</taxon>
        <taxon>Rhodohalobacter</taxon>
    </lineage>
</organism>
<accession>A0A316TTZ3</accession>
<comment type="pathway">
    <text evidence="4">Amino-acid biosynthesis; L-valine biosynthesis; L-valine from pyruvate: step 4/4.</text>
</comment>
<evidence type="ECO:0000256" key="16">
    <source>
        <dbReference type="RuleBase" id="RU004106"/>
    </source>
</evidence>
<evidence type="ECO:0000256" key="8">
    <source>
        <dbReference type="ARBA" id="ARBA00022605"/>
    </source>
</evidence>
<dbReference type="OrthoDB" id="9804984at2"/>
<evidence type="ECO:0000256" key="15">
    <source>
        <dbReference type="PIRSR" id="PIRSR006468-1"/>
    </source>
</evidence>
<dbReference type="SUPFAM" id="SSF56752">
    <property type="entry name" value="D-aminoacid aminotransferase-like PLP-dependent enzymes"/>
    <property type="match status" value="1"/>
</dbReference>
<dbReference type="PANTHER" id="PTHR11825:SF44">
    <property type="entry name" value="BRANCHED-CHAIN-AMINO-ACID AMINOTRANSFERASE"/>
    <property type="match status" value="1"/>
</dbReference>
<keyword evidence="11 18" id="KW-0100">Branched-chain amino acid biosynthesis</keyword>
<dbReference type="InterPro" id="IPR018300">
    <property type="entry name" value="Aminotrans_IV_CS"/>
</dbReference>
<dbReference type="PIRSF" id="PIRSF006468">
    <property type="entry name" value="BCAT1"/>
    <property type="match status" value="1"/>
</dbReference>
<dbReference type="Proteomes" id="UP000245533">
    <property type="component" value="Unassembled WGS sequence"/>
</dbReference>
<evidence type="ECO:0000256" key="1">
    <source>
        <dbReference type="ARBA" id="ARBA00001933"/>
    </source>
</evidence>
<dbReference type="NCBIfam" id="NF009897">
    <property type="entry name" value="PRK13357.1"/>
    <property type="match status" value="1"/>
</dbReference>
<feature type="modified residue" description="N6-(pyridoxal phosphate)lysine" evidence="15">
    <location>
        <position position="192"/>
    </location>
</feature>
<dbReference type="AlphaFoldDB" id="A0A316TTZ3"/>
<dbReference type="InterPro" id="IPR043132">
    <property type="entry name" value="BCAT-like_C"/>
</dbReference>
<evidence type="ECO:0000256" key="2">
    <source>
        <dbReference type="ARBA" id="ARBA00003109"/>
    </source>
</evidence>
<comment type="catalytic activity">
    <reaction evidence="14 18">
        <text>L-leucine + 2-oxoglutarate = 4-methyl-2-oxopentanoate + L-glutamate</text>
        <dbReference type="Rhea" id="RHEA:18321"/>
        <dbReference type="ChEBI" id="CHEBI:16810"/>
        <dbReference type="ChEBI" id="CHEBI:17865"/>
        <dbReference type="ChEBI" id="CHEBI:29985"/>
        <dbReference type="ChEBI" id="CHEBI:57427"/>
        <dbReference type="EC" id="2.6.1.42"/>
    </reaction>
</comment>
<comment type="similarity">
    <text evidence="6 16">Belongs to the class-IV pyridoxal-phosphate-dependent aminotransferase family.</text>
</comment>
<evidence type="ECO:0000256" key="11">
    <source>
        <dbReference type="ARBA" id="ARBA00023304"/>
    </source>
</evidence>
<evidence type="ECO:0000256" key="10">
    <source>
        <dbReference type="ARBA" id="ARBA00022898"/>
    </source>
</evidence>
<comment type="pathway">
    <text evidence="5">Amino-acid biosynthesis; L-leucine biosynthesis; L-leucine from 3-methyl-2-oxobutanoate: step 4/4.</text>
</comment>
<evidence type="ECO:0000256" key="9">
    <source>
        <dbReference type="ARBA" id="ARBA00022679"/>
    </source>
</evidence>
<comment type="caution">
    <text evidence="19">The sequence shown here is derived from an EMBL/GenBank/DDBJ whole genome shotgun (WGS) entry which is preliminary data.</text>
</comment>
<dbReference type="Gene3D" id="3.20.10.10">
    <property type="entry name" value="D-amino Acid Aminotransferase, subunit A, domain 2"/>
    <property type="match status" value="1"/>
</dbReference>
<dbReference type="UniPathway" id="UPA00047">
    <property type="reaction ID" value="UER00058"/>
</dbReference>
<dbReference type="EC" id="2.6.1.42" evidence="18"/>
<dbReference type="Pfam" id="PF01063">
    <property type="entry name" value="Aminotran_4"/>
    <property type="match status" value="1"/>
</dbReference>
<dbReference type="PANTHER" id="PTHR11825">
    <property type="entry name" value="SUBGROUP IIII AMINOTRANSFERASE"/>
    <property type="match status" value="1"/>
</dbReference>
<comment type="cofactor">
    <cofactor evidence="1 17">
        <name>pyridoxal 5'-phosphate</name>
        <dbReference type="ChEBI" id="CHEBI:597326"/>
    </cofactor>
</comment>
<dbReference type="RefSeq" id="WP_109644148.1">
    <property type="nucleotide sequence ID" value="NZ_QGGB01000002.1"/>
</dbReference>
<dbReference type="Gene3D" id="3.30.470.10">
    <property type="match status" value="1"/>
</dbReference>
<keyword evidence="9 18" id="KW-0808">Transferase</keyword>
<evidence type="ECO:0000256" key="7">
    <source>
        <dbReference type="ARBA" id="ARBA00022576"/>
    </source>
</evidence>
<dbReference type="UniPathway" id="UPA00048">
    <property type="reaction ID" value="UER00073"/>
</dbReference>
<evidence type="ECO:0000256" key="17">
    <source>
        <dbReference type="RuleBase" id="RU004516"/>
    </source>
</evidence>
<evidence type="ECO:0000256" key="4">
    <source>
        <dbReference type="ARBA" id="ARBA00004931"/>
    </source>
</evidence>
<dbReference type="PROSITE" id="PS00770">
    <property type="entry name" value="AA_TRANSFER_CLASS_4"/>
    <property type="match status" value="1"/>
</dbReference>
<dbReference type="NCBIfam" id="TIGR01123">
    <property type="entry name" value="ilvE_II"/>
    <property type="match status" value="1"/>
</dbReference>
<evidence type="ECO:0000256" key="18">
    <source>
        <dbReference type="RuleBase" id="RU004517"/>
    </source>
</evidence>
<proteinExistence type="inferred from homology"/>
<name>A0A316TTZ3_9BACT</name>
<sequence length="359" mass="40221">MKVTPTSNSRISDIDFSNLQFGRIFSDHMLEMTYKDGTWSEPDIKPYGPITVEPSLHALHYGQAIFEGMKAYYAGPGTINLFRLDDHHERLNNSAKRLCMPELSSDNFIRGLEELIKLDHQWVPKTFGHALYLRPFMFASEHYIAAKASSEYKFFIITSPVAAYYSEGFNPVKLTTSEKFVRAVRGGTGEAKAAGNYAGSFLPARDARENGFTQVLWLDALEQKYVEEVGTMNIFFLIDDKLVTPKLAGTVLPGITRRSVTALAKEWGTDVEERRISIDEIFEAHNNGSLKEVFGAGTAAVISPVGLIHHKGETITLNQNEIGPFAKKMFDRLTGIQYGKTEDTFDWTHPVHVGNEITV</sequence>
<dbReference type="InterPro" id="IPR005786">
    <property type="entry name" value="B_amino_transII"/>
</dbReference>
<dbReference type="GO" id="GO:0009097">
    <property type="term" value="P:isoleucine biosynthetic process"/>
    <property type="evidence" value="ECO:0007669"/>
    <property type="project" value="UniProtKB-UniPathway"/>
</dbReference>
<comment type="pathway">
    <text evidence="3">Amino-acid biosynthesis; L-isoleucine biosynthesis; L-isoleucine from 2-oxobutanoate: step 4/4.</text>
</comment>
<dbReference type="GO" id="GO:0052655">
    <property type="term" value="F:L-valine-2-oxoglutarate transaminase activity"/>
    <property type="evidence" value="ECO:0007669"/>
    <property type="project" value="RHEA"/>
</dbReference>
<comment type="catalytic activity">
    <reaction evidence="13 18">
        <text>L-isoleucine + 2-oxoglutarate = (S)-3-methyl-2-oxopentanoate + L-glutamate</text>
        <dbReference type="Rhea" id="RHEA:24801"/>
        <dbReference type="ChEBI" id="CHEBI:16810"/>
        <dbReference type="ChEBI" id="CHEBI:29985"/>
        <dbReference type="ChEBI" id="CHEBI:35146"/>
        <dbReference type="ChEBI" id="CHEBI:58045"/>
        <dbReference type="EC" id="2.6.1.42"/>
    </reaction>
</comment>
<evidence type="ECO:0000256" key="3">
    <source>
        <dbReference type="ARBA" id="ARBA00004824"/>
    </source>
</evidence>
<keyword evidence="10 17" id="KW-0663">Pyridoxal phosphate</keyword>
<keyword evidence="8 18" id="KW-0028">Amino-acid biosynthesis</keyword>
<evidence type="ECO:0000313" key="20">
    <source>
        <dbReference type="Proteomes" id="UP000245533"/>
    </source>
</evidence>
<evidence type="ECO:0000256" key="13">
    <source>
        <dbReference type="ARBA" id="ARBA00048798"/>
    </source>
</evidence>
<keyword evidence="20" id="KW-1185">Reference proteome</keyword>
<dbReference type="CDD" id="cd01557">
    <property type="entry name" value="BCAT_beta_family"/>
    <property type="match status" value="1"/>
</dbReference>
<evidence type="ECO:0000256" key="12">
    <source>
        <dbReference type="ARBA" id="ARBA00048212"/>
    </source>
</evidence>
<gene>
    <name evidence="19" type="ORF">DDZ15_01515</name>
</gene>
<dbReference type="EMBL" id="QGGB01000002">
    <property type="protein sequence ID" value="PWN08033.1"/>
    <property type="molecule type" value="Genomic_DNA"/>
</dbReference>
<evidence type="ECO:0000256" key="6">
    <source>
        <dbReference type="ARBA" id="ARBA00009320"/>
    </source>
</evidence>
<dbReference type="InterPro" id="IPR043131">
    <property type="entry name" value="BCAT-like_N"/>
</dbReference>
<evidence type="ECO:0000256" key="5">
    <source>
        <dbReference type="ARBA" id="ARBA00005072"/>
    </source>
</evidence>
<comment type="catalytic activity">
    <reaction evidence="12 18">
        <text>L-valine + 2-oxoglutarate = 3-methyl-2-oxobutanoate + L-glutamate</text>
        <dbReference type="Rhea" id="RHEA:24813"/>
        <dbReference type="ChEBI" id="CHEBI:11851"/>
        <dbReference type="ChEBI" id="CHEBI:16810"/>
        <dbReference type="ChEBI" id="CHEBI:29985"/>
        <dbReference type="ChEBI" id="CHEBI:57762"/>
        <dbReference type="EC" id="2.6.1.42"/>
    </reaction>
</comment>
<keyword evidence="7 18" id="KW-0032">Aminotransferase</keyword>
<dbReference type="GO" id="GO:0009098">
    <property type="term" value="P:L-leucine biosynthetic process"/>
    <property type="evidence" value="ECO:0007669"/>
    <property type="project" value="UniProtKB-UniPathway"/>
</dbReference>
<dbReference type="GO" id="GO:0009099">
    <property type="term" value="P:L-valine biosynthetic process"/>
    <property type="evidence" value="ECO:0007669"/>
    <property type="project" value="UniProtKB-UniPathway"/>
</dbReference>
<dbReference type="GO" id="GO:0052654">
    <property type="term" value="F:L-leucine-2-oxoglutarate transaminase activity"/>
    <property type="evidence" value="ECO:0007669"/>
    <property type="project" value="RHEA"/>
</dbReference>
<evidence type="ECO:0000313" key="19">
    <source>
        <dbReference type="EMBL" id="PWN08033.1"/>
    </source>
</evidence>
<comment type="function">
    <text evidence="2">Acts on leucine, isoleucine and valine.</text>
</comment>
<reference evidence="19 20" key="1">
    <citation type="submission" date="2018-05" db="EMBL/GenBank/DDBJ databases">
        <title>Rhodohalobacter halophilus gen. nov., sp. nov., a moderately halophilic member of the family Balneolaceae.</title>
        <authorList>
            <person name="Liu Z.-W."/>
        </authorList>
    </citation>
    <scope>NUCLEOTIDE SEQUENCE [LARGE SCALE GENOMIC DNA]</scope>
    <source>
        <strain evidence="19 20">8A47</strain>
    </source>
</reference>
<dbReference type="InterPro" id="IPR033939">
    <property type="entry name" value="BCAT_family"/>
</dbReference>
<dbReference type="GO" id="GO:0052656">
    <property type="term" value="F:L-isoleucine-2-oxoglutarate transaminase activity"/>
    <property type="evidence" value="ECO:0007669"/>
    <property type="project" value="RHEA"/>
</dbReference>
<dbReference type="InterPro" id="IPR001544">
    <property type="entry name" value="Aminotrans_IV"/>
</dbReference>